<evidence type="ECO:0000259" key="9">
    <source>
        <dbReference type="Pfam" id="PF00082"/>
    </source>
</evidence>
<dbReference type="EMBL" id="BAAAWD010000007">
    <property type="protein sequence ID" value="GAA3004593.1"/>
    <property type="molecule type" value="Genomic_DNA"/>
</dbReference>
<keyword evidence="2 5" id="KW-0645">Protease</keyword>
<gene>
    <name evidence="10" type="ORF">GCM10017559_27780</name>
</gene>
<feature type="region of interest" description="Disordered" evidence="7">
    <location>
        <begin position="15"/>
        <end position="86"/>
    </location>
</feature>
<feature type="domain" description="Peptidase S8/S53" evidence="9">
    <location>
        <begin position="190"/>
        <end position="453"/>
    </location>
</feature>
<evidence type="ECO:0000256" key="8">
    <source>
        <dbReference type="SAM" id="SignalP"/>
    </source>
</evidence>
<keyword evidence="4 5" id="KW-0720">Serine protease</keyword>
<evidence type="ECO:0000256" key="5">
    <source>
        <dbReference type="PROSITE-ProRule" id="PRU01240"/>
    </source>
</evidence>
<dbReference type="PRINTS" id="PR00723">
    <property type="entry name" value="SUBTILISIN"/>
</dbReference>
<feature type="compositionally biased region" description="Low complexity" evidence="7">
    <location>
        <begin position="58"/>
        <end position="79"/>
    </location>
</feature>
<evidence type="ECO:0000256" key="4">
    <source>
        <dbReference type="ARBA" id="ARBA00022825"/>
    </source>
</evidence>
<feature type="compositionally biased region" description="Pro residues" evidence="7">
    <location>
        <begin position="485"/>
        <end position="506"/>
    </location>
</feature>
<dbReference type="Pfam" id="PF00082">
    <property type="entry name" value="Peptidase_S8"/>
    <property type="match status" value="1"/>
</dbReference>
<dbReference type="PROSITE" id="PS00138">
    <property type="entry name" value="SUBTILASE_SER"/>
    <property type="match status" value="1"/>
</dbReference>
<keyword evidence="8" id="KW-0732">Signal</keyword>
<sequence length="702" mass="69782">MAMAMILSVAPAVPALADGTPAPPAASASATYPPPVTPPDGGTTGATAPPAQTPQPPSSSDGGPPAALPKLEAGLADDGPAGDDDGTRVIVELAAPAEAAPVAGQARSLPGSEVVLEPADTSFIVVEATGESLERLAEDPRVRSIRRDRTYSAVSPASLTSLTSASAAATLASSLQLIGADKAHAAGTRGQGQTIAIIDTGIDGDHPDFGGKVVEQACFSATDDGARSLCPNGQTSDLGSADAETPACVDGQVNLCDHGTHVAGIAHAVAPDADIVALQVFSRVDDCDGTGTACLTAFESTILLALKHVAKLKESGRNVAAVNMSLGGGLYEGACDAEPELSAMKGRVDDLRAKGVAVVAAAGNEGVAGAGAPGCFSGAVTVGATGDDDGVPPWSNHGSVLDLFAPGLEIESAVPGGGHQVYSGTSMSTPFVTGALALAAQKAPGTPDALAEVLTRSGRPIVHGTVTTPRLDLNAALAGGTPGSPVTPPPPASDDPGGPGDPPSDPPADDPGTDPSPEPSSGPSPTTTPDDPAPSPIPLPTVTITVTVTVPPPGASAGAPAVCTRGRSTGTTGTTRTLTAAQWAAEMGRGKGRIPDATLGCYLGLVGKASKVFPEITRVSGPVAAYRVLVPAKRTARAVMERELLASWLNWANGAVNLTTTIKGKGTLKAVLTSVERQRLKGSAPAASTSLLRKQVNARRPA</sequence>
<feature type="compositionally biased region" description="Low complexity" evidence="7">
    <location>
        <begin position="39"/>
        <end position="50"/>
    </location>
</feature>
<name>A0ABN3XWZ3_9ACTN</name>
<keyword evidence="11" id="KW-1185">Reference proteome</keyword>
<accession>A0ABN3XWZ3</accession>
<dbReference type="PANTHER" id="PTHR43806:SF11">
    <property type="entry name" value="CEREVISIN-RELATED"/>
    <property type="match status" value="1"/>
</dbReference>
<dbReference type="InterPro" id="IPR000209">
    <property type="entry name" value="Peptidase_S8/S53_dom"/>
</dbReference>
<dbReference type="InterPro" id="IPR015500">
    <property type="entry name" value="Peptidase_S8_subtilisin-rel"/>
</dbReference>
<dbReference type="PROSITE" id="PS51892">
    <property type="entry name" value="SUBTILASE"/>
    <property type="match status" value="1"/>
</dbReference>
<dbReference type="PROSITE" id="PS00136">
    <property type="entry name" value="SUBTILASE_ASP"/>
    <property type="match status" value="1"/>
</dbReference>
<protein>
    <recommendedName>
        <fullName evidence="9">Peptidase S8/S53 domain-containing protein</fullName>
    </recommendedName>
</protein>
<feature type="chain" id="PRO_5045043385" description="Peptidase S8/S53 domain-containing protein" evidence="8">
    <location>
        <begin position="18"/>
        <end position="702"/>
    </location>
</feature>
<evidence type="ECO:0000256" key="3">
    <source>
        <dbReference type="ARBA" id="ARBA00022801"/>
    </source>
</evidence>
<feature type="signal peptide" evidence="8">
    <location>
        <begin position="1"/>
        <end position="17"/>
    </location>
</feature>
<evidence type="ECO:0000256" key="2">
    <source>
        <dbReference type="ARBA" id="ARBA00022670"/>
    </source>
</evidence>
<feature type="compositionally biased region" description="Low complexity" evidence="7">
    <location>
        <begin position="17"/>
        <end position="31"/>
    </location>
</feature>
<feature type="active site" description="Charge relay system" evidence="5">
    <location>
        <position position="258"/>
    </location>
</feature>
<dbReference type="InterPro" id="IPR036852">
    <property type="entry name" value="Peptidase_S8/S53_dom_sf"/>
</dbReference>
<dbReference type="Proteomes" id="UP001499930">
    <property type="component" value="Unassembled WGS sequence"/>
</dbReference>
<reference evidence="10 11" key="1">
    <citation type="journal article" date="2019" name="Int. J. Syst. Evol. Microbiol.">
        <title>The Global Catalogue of Microorganisms (GCM) 10K type strain sequencing project: providing services to taxonomists for standard genome sequencing and annotation.</title>
        <authorList>
            <consortium name="The Broad Institute Genomics Platform"/>
            <consortium name="The Broad Institute Genome Sequencing Center for Infectious Disease"/>
            <person name="Wu L."/>
            <person name="Ma J."/>
        </authorList>
    </citation>
    <scope>NUCLEOTIDE SEQUENCE [LARGE SCALE GENOMIC DNA]</scope>
    <source>
        <strain evidence="10 11">JCM 3106</strain>
    </source>
</reference>
<dbReference type="InterPro" id="IPR023827">
    <property type="entry name" value="Peptidase_S8_Asp-AS"/>
</dbReference>
<dbReference type="Gene3D" id="3.40.50.200">
    <property type="entry name" value="Peptidase S8/S53 domain"/>
    <property type="match status" value="1"/>
</dbReference>
<feature type="active site" description="Charge relay system" evidence="5">
    <location>
        <position position="199"/>
    </location>
</feature>
<proteinExistence type="inferred from homology"/>
<keyword evidence="3 5" id="KW-0378">Hydrolase</keyword>
<evidence type="ECO:0000313" key="11">
    <source>
        <dbReference type="Proteomes" id="UP001499930"/>
    </source>
</evidence>
<evidence type="ECO:0000256" key="6">
    <source>
        <dbReference type="RuleBase" id="RU003355"/>
    </source>
</evidence>
<dbReference type="PANTHER" id="PTHR43806">
    <property type="entry name" value="PEPTIDASE S8"/>
    <property type="match status" value="1"/>
</dbReference>
<evidence type="ECO:0000313" key="10">
    <source>
        <dbReference type="EMBL" id="GAA3004593.1"/>
    </source>
</evidence>
<dbReference type="InterPro" id="IPR023828">
    <property type="entry name" value="Peptidase_S8_Ser-AS"/>
</dbReference>
<feature type="region of interest" description="Disordered" evidence="7">
    <location>
        <begin position="475"/>
        <end position="573"/>
    </location>
</feature>
<feature type="compositionally biased region" description="Low complexity" evidence="7">
    <location>
        <begin position="540"/>
        <end position="573"/>
    </location>
</feature>
<organism evidence="10 11">
    <name type="scientific">Streptosporangium longisporum</name>
    <dbReference type="NCBI Taxonomy" id="46187"/>
    <lineage>
        <taxon>Bacteria</taxon>
        <taxon>Bacillati</taxon>
        <taxon>Actinomycetota</taxon>
        <taxon>Actinomycetes</taxon>
        <taxon>Streptosporangiales</taxon>
        <taxon>Streptosporangiaceae</taxon>
        <taxon>Streptosporangium</taxon>
    </lineage>
</organism>
<dbReference type="SUPFAM" id="SSF52743">
    <property type="entry name" value="Subtilisin-like"/>
    <property type="match status" value="1"/>
</dbReference>
<evidence type="ECO:0000256" key="7">
    <source>
        <dbReference type="SAM" id="MobiDB-lite"/>
    </source>
</evidence>
<comment type="caution">
    <text evidence="10">The sequence shown here is derived from an EMBL/GenBank/DDBJ whole genome shotgun (WGS) entry which is preliminary data.</text>
</comment>
<feature type="active site" description="Charge relay system" evidence="5">
    <location>
        <position position="426"/>
    </location>
</feature>
<comment type="similarity">
    <text evidence="1 5 6">Belongs to the peptidase S8 family.</text>
</comment>
<dbReference type="InterPro" id="IPR050131">
    <property type="entry name" value="Peptidase_S8_subtilisin-like"/>
</dbReference>
<evidence type="ECO:0000256" key="1">
    <source>
        <dbReference type="ARBA" id="ARBA00011073"/>
    </source>
</evidence>